<gene>
    <name evidence="2" type="ORF">LIER_03424</name>
</gene>
<dbReference type="PANTHER" id="PTHR31968">
    <property type="entry name" value="SERINE/ARGININE-RELATED PROTEIN 53"/>
    <property type="match status" value="1"/>
</dbReference>
<dbReference type="Proteomes" id="UP001454036">
    <property type="component" value="Unassembled WGS sequence"/>
</dbReference>
<feature type="region of interest" description="Disordered" evidence="1">
    <location>
        <begin position="237"/>
        <end position="266"/>
    </location>
</feature>
<dbReference type="EMBL" id="BAABME010000411">
    <property type="protein sequence ID" value="GAA0142548.1"/>
    <property type="molecule type" value="Genomic_DNA"/>
</dbReference>
<dbReference type="PANTHER" id="PTHR31968:SF4">
    <property type="entry name" value="SERINE_ARGININE-RELATED PROTEIN 53"/>
    <property type="match status" value="1"/>
</dbReference>
<dbReference type="GO" id="GO:0005737">
    <property type="term" value="C:cytoplasm"/>
    <property type="evidence" value="ECO:0007669"/>
    <property type="project" value="TreeGrafter"/>
</dbReference>
<evidence type="ECO:0000256" key="1">
    <source>
        <dbReference type="SAM" id="MobiDB-lite"/>
    </source>
</evidence>
<accession>A0AAV3NXR7</accession>
<organism evidence="2 3">
    <name type="scientific">Lithospermum erythrorhizon</name>
    <name type="common">Purple gromwell</name>
    <name type="synonym">Lithospermum officinale var. erythrorhizon</name>
    <dbReference type="NCBI Taxonomy" id="34254"/>
    <lineage>
        <taxon>Eukaryota</taxon>
        <taxon>Viridiplantae</taxon>
        <taxon>Streptophyta</taxon>
        <taxon>Embryophyta</taxon>
        <taxon>Tracheophyta</taxon>
        <taxon>Spermatophyta</taxon>
        <taxon>Magnoliopsida</taxon>
        <taxon>eudicotyledons</taxon>
        <taxon>Gunneridae</taxon>
        <taxon>Pentapetalae</taxon>
        <taxon>asterids</taxon>
        <taxon>lamiids</taxon>
        <taxon>Boraginales</taxon>
        <taxon>Boraginaceae</taxon>
        <taxon>Boraginoideae</taxon>
        <taxon>Lithospermeae</taxon>
        <taxon>Lithospermum</taxon>
    </lineage>
</organism>
<feature type="compositionally biased region" description="Basic and acidic residues" evidence="1">
    <location>
        <begin position="78"/>
        <end position="104"/>
    </location>
</feature>
<dbReference type="AlphaFoldDB" id="A0AAV3NXR7"/>
<dbReference type="GO" id="GO:0005634">
    <property type="term" value="C:nucleus"/>
    <property type="evidence" value="ECO:0007669"/>
    <property type="project" value="TreeGrafter"/>
</dbReference>
<reference evidence="2 3" key="1">
    <citation type="submission" date="2024-01" db="EMBL/GenBank/DDBJ databases">
        <title>The complete chloroplast genome sequence of Lithospermum erythrorhizon: insights into the phylogenetic relationship among Boraginaceae species and the maternal lineages of purple gromwells.</title>
        <authorList>
            <person name="Okada T."/>
            <person name="Watanabe K."/>
        </authorList>
    </citation>
    <scope>NUCLEOTIDE SEQUENCE [LARGE SCALE GENOMIC DNA]</scope>
</reference>
<comment type="caution">
    <text evidence="2">The sequence shown here is derived from an EMBL/GenBank/DDBJ whole genome shotgun (WGS) entry which is preliminary data.</text>
</comment>
<proteinExistence type="predicted"/>
<dbReference type="InterPro" id="IPR034604">
    <property type="entry name" value="SRRP53"/>
</dbReference>
<keyword evidence="3" id="KW-1185">Reference proteome</keyword>
<name>A0AAV3NXR7_LITER</name>
<feature type="compositionally biased region" description="Basic and acidic residues" evidence="1">
    <location>
        <begin position="123"/>
        <end position="139"/>
    </location>
</feature>
<feature type="region of interest" description="Disordered" evidence="1">
    <location>
        <begin position="52"/>
        <end position="139"/>
    </location>
</feature>
<evidence type="ECO:0000313" key="2">
    <source>
        <dbReference type="EMBL" id="GAA0142548.1"/>
    </source>
</evidence>
<protein>
    <submittedName>
        <fullName evidence="2">Uncharacterized protein</fullName>
    </submittedName>
</protein>
<sequence>MEEEKAAAYYDELSRKGSGAARFKQGLGFSTNDAAVPSSSSFLNTFVKASTGVSETDELDKGSQLRSIQKKLNSKSKSNTEIESQPRRSERDSRRRSRERDESQGYRNSKRSRSRSGSGRNEASPRGEKSVKDEGNGRVDYTKLIQGYDQMAPAERVKAKMKLQLTETAKKDPTRGTGSGWERFAFDKDATLDDEEEIEAAEDDRALVKHIGQSFRFSAIEARKEDQIKAAHDEAMFGAPTLQSTPDTNEEKEDSPKCANDTAPDTSLISNQVISMQQVSWRDRVKKM</sequence>
<evidence type="ECO:0000313" key="3">
    <source>
        <dbReference type="Proteomes" id="UP001454036"/>
    </source>
</evidence>
<dbReference type="GO" id="GO:0000380">
    <property type="term" value="P:alternative mRNA splicing, via spliceosome"/>
    <property type="evidence" value="ECO:0007669"/>
    <property type="project" value="InterPro"/>
</dbReference>